<gene>
    <name evidence="3" type="ORF">I41_10550</name>
</gene>
<sequence length="112" mass="12979">MRGADVRRFLQHELGLVRSLAPVYGLLHRLGDSYLRSRPRHRKADPEAEAAFRRELPDRLRTLAMTHADKRLRAYFQDESRFGQQGTTTNVWAKKGSRPTAIRQTEYEQADG</sequence>
<dbReference type="Pfam" id="PF13592">
    <property type="entry name" value="HTH_33"/>
    <property type="match status" value="1"/>
</dbReference>
<protein>
    <recommendedName>
        <fullName evidence="2">Winged helix-turn helix domain-containing protein</fullName>
    </recommendedName>
</protein>
<dbReference type="InterPro" id="IPR025959">
    <property type="entry name" value="Winged_HTH_dom"/>
</dbReference>
<proteinExistence type="predicted"/>
<dbReference type="EMBL" id="CP036339">
    <property type="protein sequence ID" value="QDT71894.1"/>
    <property type="molecule type" value="Genomic_DNA"/>
</dbReference>
<reference evidence="3 4" key="1">
    <citation type="submission" date="2019-02" db="EMBL/GenBank/DDBJ databases">
        <title>Deep-cultivation of Planctomycetes and their phenomic and genomic characterization uncovers novel biology.</title>
        <authorList>
            <person name="Wiegand S."/>
            <person name="Jogler M."/>
            <person name="Boedeker C."/>
            <person name="Pinto D."/>
            <person name="Vollmers J."/>
            <person name="Rivas-Marin E."/>
            <person name="Kohn T."/>
            <person name="Peeters S.H."/>
            <person name="Heuer A."/>
            <person name="Rast P."/>
            <person name="Oberbeckmann S."/>
            <person name="Bunk B."/>
            <person name="Jeske O."/>
            <person name="Meyerdierks A."/>
            <person name="Storesund J.E."/>
            <person name="Kallscheuer N."/>
            <person name="Luecker S."/>
            <person name="Lage O.M."/>
            <person name="Pohl T."/>
            <person name="Merkel B.J."/>
            <person name="Hornburger P."/>
            <person name="Mueller R.-W."/>
            <person name="Bruemmer F."/>
            <person name="Labrenz M."/>
            <person name="Spormann A.M."/>
            <person name="Op den Camp H."/>
            <person name="Overmann J."/>
            <person name="Amann R."/>
            <person name="Jetten M.S.M."/>
            <person name="Mascher T."/>
            <person name="Medema M.H."/>
            <person name="Devos D.P."/>
            <person name="Kaster A.-K."/>
            <person name="Ovreas L."/>
            <person name="Rohde M."/>
            <person name="Galperin M.Y."/>
            <person name="Jogler C."/>
        </authorList>
    </citation>
    <scope>NUCLEOTIDE SEQUENCE [LARGE SCALE GENOMIC DNA]</scope>
    <source>
        <strain evidence="3 4">I41</strain>
    </source>
</reference>
<dbReference type="Proteomes" id="UP000317909">
    <property type="component" value="Chromosome"/>
</dbReference>
<name>A0A517TU38_9BACT</name>
<accession>A0A517TU38</accession>
<evidence type="ECO:0000259" key="2">
    <source>
        <dbReference type="Pfam" id="PF13592"/>
    </source>
</evidence>
<organism evidence="3 4">
    <name type="scientific">Lacipirellula limnantheis</name>
    <dbReference type="NCBI Taxonomy" id="2528024"/>
    <lineage>
        <taxon>Bacteria</taxon>
        <taxon>Pseudomonadati</taxon>
        <taxon>Planctomycetota</taxon>
        <taxon>Planctomycetia</taxon>
        <taxon>Pirellulales</taxon>
        <taxon>Lacipirellulaceae</taxon>
        <taxon>Lacipirellula</taxon>
    </lineage>
</organism>
<feature type="domain" description="Winged helix-turn helix" evidence="2">
    <location>
        <begin position="2"/>
        <end position="55"/>
    </location>
</feature>
<evidence type="ECO:0000313" key="3">
    <source>
        <dbReference type="EMBL" id="QDT71894.1"/>
    </source>
</evidence>
<evidence type="ECO:0000313" key="4">
    <source>
        <dbReference type="Proteomes" id="UP000317909"/>
    </source>
</evidence>
<evidence type="ECO:0000256" key="1">
    <source>
        <dbReference type="SAM" id="MobiDB-lite"/>
    </source>
</evidence>
<feature type="region of interest" description="Disordered" evidence="1">
    <location>
        <begin position="86"/>
        <end position="112"/>
    </location>
</feature>
<keyword evidence="4" id="KW-1185">Reference proteome</keyword>
<dbReference type="KEGG" id="llh:I41_10550"/>
<dbReference type="AlphaFoldDB" id="A0A517TU38"/>